<reference evidence="2 3" key="1">
    <citation type="submission" date="2020-05" db="EMBL/GenBank/DDBJ databases">
        <authorList>
            <person name="Khan S.A."/>
            <person name="Jeon C.O."/>
            <person name="Chun B.H."/>
        </authorList>
    </citation>
    <scope>NUCLEOTIDE SEQUENCE [LARGE SCALE GENOMIC DNA]</scope>
    <source>
        <strain evidence="2 3">B156</strain>
    </source>
</reference>
<dbReference type="Pfam" id="PF07793">
    <property type="entry name" value="DUF1631"/>
    <property type="match status" value="1"/>
</dbReference>
<keyword evidence="3" id="KW-1185">Reference proteome</keyword>
<sequence>MSRPPRRQPAARRPRPKRPRNRAAARIEDLKVGTWVEIQIKGEWVRAQLTWCSPMATLFMFTSVGGAAHSMSRRTLDKLRASDHVRIVADRPVVDEALDHVARAALKNSIGKKA</sequence>
<reference evidence="2 3" key="2">
    <citation type="submission" date="2020-06" db="EMBL/GenBank/DDBJ databases">
        <title>Ramlibacter rhizophilus sp. nov., isolated from rhizosphere soil of national flower Mugunghwa from South Korea.</title>
        <authorList>
            <person name="Zheng-Fei Y."/>
            <person name="Huan T."/>
        </authorList>
    </citation>
    <scope>NUCLEOTIDE SEQUENCE [LARGE SCALE GENOMIC DNA]</scope>
    <source>
        <strain evidence="2 3">B156</strain>
    </source>
</reference>
<name>A0A849K8N7_9BURK</name>
<evidence type="ECO:0000313" key="2">
    <source>
        <dbReference type="EMBL" id="NNU43860.1"/>
    </source>
</evidence>
<dbReference type="AlphaFoldDB" id="A0A849K8N7"/>
<feature type="region of interest" description="Disordered" evidence="1">
    <location>
        <begin position="1"/>
        <end position="24"/>
    </location>
</feature>
<gene>
    <name evidence="2" type="ORF">HK415_12920</name>
</gene>
<protein>
    <submittedName>
        <fullName evidence="2">DUF1631 family protein</fullName>
    </submittedName>
</protein>
<proteinExistence type="predicted"/>
<accession>A0A849K8N7</accession>
<evidence type="ECO:0000313" key="3">
    <source>
        <dbReference type="Proteomes" id="UP000552954"/>
    </source>
</evidence>
<evidence type="ECO:0000256" key="1">
    <source>
        <dbReference type="SAM" id="MobiDB-lite"/>
    </source>
</evidence>
<comment type="caution">
    <text evidence="2">The sequence shown here is derived from an EMBL/GenBank/DDBJ whole genome shotgun (WGS) entry which is preliminary data.</text>
</comment>
<dbReference type="Proteomes" id="UP000552954">
    <property type="component" value="Unassembled WGS sequence"/>
</dbReference>
<feature type="compositionally biased region" description="Basic residues" evidence="1">
    <location>
        <begin position="1"/>
        <end position="23"/>
    </location>
</feature>
<dbReference type="EMBL" id="JABFCS010000001">
    <property type="protein sequence ID" value="NNU43860.1"/>
    <property type="molecule type" value="Genomic_DNA"/>
</dbReference>
<organism evidence="2 3">
    <name type="scientific">Ramlibacter montanisoli</name>
    <dbReference type="NCBI Taxonomy" id="2732512"/>
    <lineage>
        <taxon>Bacteria</taxon>
        <taxon>Pseudomonadati</taxon>
        <taxon>Pseudomonadota</taxon>
        <taxon>Betaproteobacteria</taxon>
        <taxon>Burkholderiales</taxon>
        <taxon>Comamonadaceae</taxon>
        <taxon>Ramlibacter</taxon>
    </lineage>
</organism>
<dbReference type="InterPro" id="IPR012434">
    <property type="entry name" value="DUF1631"/>
</dbReference>